<evidence type="ECO:0000313" key="1">
    <source>
        <dbReference type="EMBL" id="KAE8547411.1"/>
    </source>
</evidence>
<name>A0A833JTK1_MARNT</name>
<accession>A0A833JTK1</accession>
<gene>
    <name evidence="1" type="ORF">F6453_0303</name>
</gene>
<protein>
    <submittedName>
        <fullName evidence="1">Uncharacterized protein</fullName>
    </submittedName>
</protein>
<dbReference type="Proteomes" id="UP000469950">
    <property type="component" value="Unassembled WGS sequence"/>
</dbReference>
<sequence>MVVPHQGLATQVQSRQRLALRERLKALRAVLRRLDLEPPNLRHRALLSRLSGAQ</sequence>
<comment type="caution">
    <text evidence="1">The sequence shown here is derived from an EMBL/GenBank/DDBJ whole genome shotgun (WGS) entry which is preliminary data.</text>
</comment>
<dbReference type="EMBL" id="WBMP01000001">
    <property type="protein sequence ID" value="KAE8547411.1"/>
    <property type="molecule type" value="Genomic_DNA"/>
</dbReference>
<dbReference type="AlphaFoldDB" id="A0A833JTK1"/>
<proteinExistence type="predicted"/>
<reference evidence="1 2" key="1">
    <citation type="submission" date="2019-10" db="EMBL/GenBank/DDBJ databases">
        <title>Draft genome sequence of Marinobacter hydrocarbonoclasticus NCT7M from the microbiome of the marine copepod.</title>
        <authorList>
            <person name="Nuttall R."/>
            <person name="Sharma G."/>
            <person name="Moisander P."/>
        </authorList>
    </citation>
    <scope>NUCLEOTIDE SEQUENCE [LARGE SCALE GENOMIC DNA]</scope>
    <source>
        <strain evidence="1 2">NCT7M</strain>
    </source>
</reference>
<organism evidence="1 2">
    <name type="scientific">Marinobacter nauticus</name>
    <name type="common">Marinobacter hydrocarbonoclasticus</name>
    <name type="synonym">Marinobacter aquaeolei</name>
    <dbReference type="NCBI Taxonomy" id="2743"/>
    <lineage>
        <taxon>Bacteria</taxon>
        <taxon>Pseudomonadati</taxon>
        <taxon>Pseudomonadota</taxon>
        <taxon>Gammaproteobacteria</taxon>
        <taxon>Pseudomonadales</taxon>
        <taxon>Marinobacteraceae</taxon>
        <taxon>Marinobacter</taxon>
    </lineage>
</organism>
<evidence type="ECO:0000313" key="2">
    <source>
        <dbReference type="Proteomes" id="UP000469950"/>
    </source>
</evidence>